<name>A0ABU3VLZ9_9RHOB</name>
<gene>
    <name evidence="2" type="ORF">QO231_25845</name>
</gene>
<dbReference type="Proteomes" id="UP001255416">
    <property type="component" value="Unassembled WGS sequence"/>
</dbReference>
<evidence type="ECO:0000256" key="1">
    <source>
        <dbReference type="SAM" id="Phobius"/>
    </source>
</evidence>
<keyword evidence="1" id="KW-1133">Transmembrane helix</keyword>
<proteinExistence type="predicted"/>
<comment type="caution">
    <text evidence="2">The sequence shown here is derived from an EMBL/GenBank/DDBJ whole genome shotgun (WGS) entry which is preliminary data.</text>
</comment>
<dbReference type="EMBL" id="JASMWN010000064">
    <property type="protein sequence ID" value="MDU9007221.1"/>
    <property type="molecule type" value="Genomic_DNA"/>
</dbReference>
<sequence length="220" mass="24852">MRVYSILFWMTAAATVWWCGMAFINGVVIGHYHRMAVLGDRLHVVRTGSISIPILVSLTMLALWMWRRPLSPRIYVLGIITLGFAAALPFLPRLESGYEQTYWLGEQRHSIPWVYAPFNGQSQPGGTYFHVRVRDMELTPYYLGFGANITIGKSSGSDYGKGGVAPKNDCESNHYNLKCTWKNGDYAYALSVEADKSPEDPQAFFRPIEKLLDSFETDIP</sequence>
<reference evidence="3" key="1">
    <citation type="submission" date="2023-05" db="EMBL/GenBank/DDBJ databases">
        <title>Sedimentitalea sp. nov. JM2-8.</title>
        <authorList>
            <person name="Huang J."/>
        </authorList>
    </citation>
    <scope>NUCLEOTIDE SEQUENCE [LARGE SCALE GENOMIC DNA]</scope>
    <source>
        <strain evidence="3">KHS03</strain>
    </source>
</reference>
<feature type="transmembrane region" description="Helical" evidence="1">
    <location>
        <begin position="44"/>
        <end position="66"/>
    </location>
</feature>
<dbReference type="RefSeq" id="WP_316783109.1">
    <property type="nucleotide sequence ID" value="NZ_JASMWN010000064.1"/>
</dbReference>
<feature type="transmembrane region" description="Helical" evidence="1">
    <location>
        <begin position="72"/>
        <end position="91"/>
    </location>
</feature>
<keyword evidence="3" id="KW-1185">Reference proteome</keyword>
<feature type="transmembrane region" description="Helical" evidence="1">
    <location>
        <begin position="6"/>
        <end position="32"/>
    </location>
</feature>
<protein>
    <submittedName>
        <fullName evidence="2">Uncharacterized protein</fullName>
    </submittedName>
</protein>
<evidence type="ECO:0000313" key="2">
    <source>
        <dbReference type="EMBL" id="MDU9007221.1"/>
    </source>
</evidence>
<evidence type="ECO:0000313" key="3">
    <source>
        <dbReference type="Proteomes" id="UP001255416"/>
    </source>
</evidence>
<organism evidence="2 3">
    <name type="scientific">Sedimentitalea todarodis</name>
    <dbReference type="NCBI Taxonomy" id="1631240"/>
    <lineage>
        <taxon>Bacteria</taxon>
        <taxon>Pseudomonadati</taxon>
        <taxon>Pseudomonadota</taxon>
        <taxon>Alphaproteobacteria</taxon>
        <taxon>Rhodobacterales</taxon>
        <taxon>Paracoccaceae</taxon>
        <taxon>Sedimentitalea</taxon>
    </lineage>
</organism>
<keyword evidence="1" id="KW-0812">Transmembrane</keyword>
<keyword evidence="1" id="KW-0472">Membrane</keyword>
<accession>A0ABU3VLZ9</accession>